<evidence type="ECO:0000313" key="2">
    <source>
        <dbReference type="EMBL" id="GAA1772074.1"/>
    </source>
</evidence>
<dbReference type="Pfam" id="PF13199">
    <property type="entry name" value="Glyco_hydro_66"/>
    <property type="match status" value="1"/>
</dbReference>
<dbReference type="Proteomes" id="UP001501475">
    <property type="component" value="Unassembled WGS sequence"/>
</dbReference>
<protein>
    <submittedName>
        <fullName evidence="2">Glycoside hydrolase family 66 protein</fullName>
    </submittedName>
</protein>
<dbReference type="RefSeq" id="WP_344067987.1">
    <property type="nucleotide sequence ID" value="NZ_BAAAPN010000091.1"/>
</dbReference>
<dbReference type="InterPro" id="IPR013780">
    <property type="entry name" value="Glyco_hydro_b"/>
</dbReference>
<organism evidence="2 3">
    <name type="scientific">Nostocoides vanveenii</name>
    <dbReference type="NCBI Taxonomy" id="330835"/>
    <lineage>
        <taxon>Bacteria</taxon>
        <taxon>Bacillati</taxon>
        <taxon>Actinomycetota</taxon>
        <taxon>Actinomycetes</taxon>
        <taxon>Micrococcales</taxon>
        <taxon>Intrasporangiaceae</taxon>
        <taxon>Nostocoides</taxon>
    </lineage>
</organism>
<comment type="caution">
    <text evidence="2">The sequence shown here is derived from an EMBL/GenBank/DDBJ whole genome shotgun (WGS) entry which is preliminary data.</text>
</comment>
<keyword evidence="2" id="KW-0378">Hydrolase</keyword>
<keyword evidence="3" id="KW-1185">Reference proteome</keyword>
<dbReference type="EMBL" id="BAAAPN010000091">
    <property type="protein sequence ID" value="GAA1772074.1"/>
    <property type="molecule type" value="Genomic_DNA"/>
</dbReference>
<dbReference type="Gene3D" id="3.20.20.80">
    <property type="entry name" value="Glycosidases"/>
    <property type="match status" value="1"/>
</dbReference>
<dbReference type="GO" id="GO:0016787">
    <property type="term" value="F:hydrolase activity"/>
    <property type="evidence" value="ECO:0007669"/>
    <property type="project" value="UniProtKB-KW"/>
</dbReference>
<dbReference type="SUPFAM" id="SSF51445">
    <property type="entry name" value="(Trans)glycosidases"/>
    <property type="match status" value="1"/>
</dbReference>
<evidence type="ECO:0000256" key="1">
    <source>
        <dbReference type="ARBA" id="ARBA00022729"/>
    </source>
</evidence>
<accession>A0ABN2L1M2</accession>
<dbReference type="InterPro" id="IPR017853">
    <property type="entry name" value="GH"/>
</dbReference>
<dbReference type="Gene3D" id="2.60.40.1180">
    <property type="entry name" value="Golgi alpha-mannosidase II"/>
    <property type="match status" value="1"/>
</dbReference>
<name>A0ABN2L1M2_9MICO</name>
<keyword evidence="1" id="KW-0732">Signal</keyword>
<gene>
    <name evidence="2" type="ORF">GCM10009810_31900</name>
</gene>
<proteinExistence type="predicted"/>
<evidence type="ECO:0000313" key="3">
    <source>
        <dbReference type="Proteomes" id="UP001501475"/>
    </source>
</evidence>
<sequence length="540" mass="57325">MQIVPTRSWYAVGEPVVVEPVLGPGPAAKGRLIITRLGELVDEVRTELAAGPVDLGPLPAGTYAVSWRPDVDSPAPGVTTARTAVQVLSADDRGSVLRYGFVADYRPGRDVSGMALFARRLHLTAIQCYDWAYRHADLVGGGEQYADALGNPVDLDTVRAIVAAAHGIGADALGYAAVYGVGNDEWPRWEATALLDATGTAYGLGDFLRVTDPADPHWLAHFTSDLAAAVEVVGLDGFHLDQYGWPKAALRPDGTHVDLAERFCALIEGVRAALPRARLVFNNVNDFPTWATARTSQDAVYIEVWEPHIALGDLGALASRTRALGPAKPVVIAAYPALFASAAVSGAEQALRLTMATLFSHGATHLAAGEDGRLLVDPYYVRNHPAETSTIDLLADWQSFLVTHHDLLLAAGIIDVTGAYAGAYNDDVDVAFAGAAVSGSALAGHVWRRVTQTAYGLVVHLINLSAVTDLRWNVPQDPPGDVGSGTLRVRRVGAGLDVRVADPDGPGVLEPLPIESATGTHAEIPLPPLRTWQVIHIVTR</sequence>
<dbReference type="InterPro" id="IPR025092">
    <property type="entry name" value="Glyco_hydro_66"/>
</dbReference>
<reference evidence="2 3" key="1">
    <citation type="journal article" date="2019" name="Int. J. Syst. Evol. Microbiol.">
        <title>The Global Catalogue of Microorganisms (GCM) 10K type strain sequencing project: providing services to taxonomists for standard genome sequencing and annotation.</title>
        <authorList>
            <consortium name="The Broad Institute Genomics Platform"/>
            <consortium name="The Broad Institute Genome Sequencing Center for Infectious Disease"/>
            <person name="Wu L."/>
            <person name="Ma J."/>
        </authorList>
    </citation>
    <scope>NUCLEOTIDE SEQUENCE [LARGE SCALE GENOMIC DNA]</scope>
    <source>
        <strain evidence="2 3">JCM 15591</strain>
    </source>
</reference>